<evidence type="ECO:0000313" key="1">
    <source>
        <dbReference type="EMBL" id="RUL58466.1"/>
    </source>
</evidence>
<dbReference type="CDD" id="cd11579">
    <property type="entry name" value="Glyco_tran_WbsX"/>
    <property type="match status" value="1"/>
</dbReference>
<proteinExistence type="predicted"/>
<comment type="caution">
    <text evidence="1">The sequence shown here is derived from an EMBL/GenBank/DDBJ whole genome shotgun (WGS) entry which is preliminary data.</text>
</comment>
<dbReference type="PANTHER" id="PTHR41244">
    <property type="entry name" value="RHAMNAN SYNTHESIS F"/>
    <property type="match status" value="1"/>
</dbReference>
<accession>A0A3S0RMK7</accession>
<dbReference type="Pfam" id="PF14307">
    <property type="entry name" value="Glyco_tran_WbsX"/>
    <property type="match status" value="1"/>
</dbReference>
<evidence type="ECO:0000313" key="2">
    <source>
        <dbReference type="Proteomes" id="UP000278983"/>
    </source>
</evidence>
<reference evidence="1 2" key="1">
    <citation type="submission" date="2018-12" db="EMBL/GenBank/DDBJ databases">
        <title>Genome sequencing of Prevotella sp. KCOM 3155 (= JS262).</title>
        <authorList>
            <person name="Kook J.-K."/>
            <person name="Park S.-N."/>
            <person name="Lim Y.K."/>
        </authorList>
    </citation>
    <scope>NUCLEOTIDE SEQUENCE [LARGE SCALE GENOMIC DNA]</scope>
    <source>
        <strain evidence="1 2">KCOM 3155</strain>
    </source>
</reference>
<protein>
    <submittedName>
        <fullName evidence="1">Lipopolysaccharide biosynthesis protein</fullName>
    </submittedName>
</protein>
<dbReference type="Gene3D" id="3.20.20.80">
    <property type="entry name" value="Glycosidases"/>
    <property type="match status" value="1"/>
</dbReference>
<name>A0A3S0RMK7_9BACT</name>
<dbReference type="PANTHER" id="PTHR41244:SF1">
    <property type="entry name" value="GLYCOSYLTRANSFERASE"/>
    <property type="match status" value="1"/>
</dbReference>
<dbReference type="InterPro" id="IPR032719">
    <property type="entry name" value="WbsX"/>
</dbReference>
<dbReference type="EMBL" id="RYYU01000001">
    <property type="protein sequence ID" value="RUL58466.1"/>
    <property type="molecule type" value="Genomic_DNA"/>
</dbReference>
<keyword evidence="2" id="KW-1185">Reference proteome</keyword>
<dbReference type="RefSeq" id="WP_126677563.1">
    <property type="nucleotide sequence ID" value="NZ_RYYU01000001.1"/>
</dbReference>
<dbReference type="AlphaFoldDB" id="A0A3S0RMK7"/>
<dbReference type="OrthoDB" id="9816424at2"/>
<gene>
    <name evidence="1" type="ORF">EHV08_00885</name>
</gene>
<sequence>MKARIIALYLPQFHPIPENDLWWGRGFTEWTNVAKAKPLFRGHRQPRIPADLGFYDLRLPETREQQAVLAREAGVEGFCYYHYWFGGGKQLLERPFNEVVESGKPDFPFCICWANHTWSNKTWRRTSAMQHDGLLVEQTYPGRDDHVAHFMSLLKAFRDKRYITVDGKLLFAIYDPLGFPDVGDFIGLWQQLAAEHGLPGFYFVGMSPSTLSFKIAADGKHKPALPNLRSSADIYNNVLSLGFDAVNSYGKRRGEMLYEGKWRNIAKTVMRRMGLNVGSRCYDYERTVANFFAPEDVWENVFPTILPQWDRSPRVSSADGVYVNVTPEKFEQHIRNAIRIVSRKEEQHRIIFLKSWNEWGEGNYVEPDEEFGHGLLHALRDAQK</sequence>
<organism evidence="1 2">
    <name type="scientific">Prevotella koreensis</name>
    <dbReference type="NCBI Taxonomy" id="2490854"/>
    <lineage>
        <taxon>Bacteria</taxon>
        <taxon>Pseudomonadati</taxon>
        <taxon>Bacteroidota</taxon>
        <taxon>Bacteroidia</taxon>
        <taxon>Bacteroidales</taxon>
        <taxon>Prevotellaceae</taxon>
        <taxon>Prevotella</taxon>
    </lineage>
</organism>
<dbReference type="Proteomes" id="UP000278983">
    <property type="component" value="Unassembled WGS sequence"/>
</dbReference>